<dbReference type="EMBL" id="JBEWLZ010000018">
    <property type="protein sequence ID" value="MET1491972.1"/>
    <property type="molecule type" value="Genomic_DNA"/>
</dbReference>
<dbReference type="InterPro" id="IPR046132">
    <property type="entry name" value="DUF6129"/>
</dbReference>
<dbReference type="RefSeq" id="WP_345930219.1">
    <property type="nucleotide sequence ID" value="NZ_JBDIVF010000015.1"/>
</dbReference>
<name>A0ABV2CX11_9RHOO</name>
<reference evidence="2 3" key="1">
    <citation type="submission" date="2024-07" db="EMBL/GenBank/DDBJ databases">
        <title>Uliginosibacterium paludis KCTC:42655.</title>
        <authorList>
            <person name="Kim M.K."/>
        </authorList>
    </citation>
    <scope>NUCLEOTIDE SEQUENCE [LARGE SCALE GENOMIC DNA]</scope>
    <source>
        <strain evidence="2 3">KCTC 42655</strain>
    </source>
</reference>
<comment type="caution">
    <text evidence="2">The sequence shown here is derived from an EMBL/GenBank/DDBJ whole genome shotgun (WGS) entry which is preliminary data.</text>
</comment>
<keyword evidence="3" id="KW-1185">Reference proteome</keyword>
<feature type="domain" description="DUF6129" evidence="1">
    <location>
        <begin position="29"/>
        <end position="74"/>
    </location>
</feature>
<organism evidence="2 3">
    <name type="scientific">Uliginosibacterium paludis</name>
    <dbReference type="NCBI Taxonomy" id="1615952"/>
    <lineage>
        <taxon>Bacteria</taxon>
        <taxon>Pseudomonadati</taxon>
        <taxon>Pseudomonadota</taxon>
        <taxon>Betaproteobacteria</taxon>
        <taxon>Rhodocyclales</taxon>
        <taxon>Zoogloeaceae</taxon>
        <taxon>Uliginosibacterium</taxon>
    </lineage>
</organism>
<dbReference type="Proteomes" id="UP001548590">
    <property type="component" value="Unassembled WGS sequence"/>
</dbReference>
<evidence type="ECO:0000313" key="2">
    <source>
        <dbReference type="EMBL" id="MET1491972.1"/>
    </source>
</evidence>
<protein>
    <submittedName>
        <fullName evidence="2">DUF6129 family protein</fullName>
    </submittedName>
</protein>
<sequence length="92" mass="9701">MSVSTELLDSVCKTLSGGLLRRADADRQLRLAHPGVPFSMCSDNDIPSRLKPLATGEGFALYGLNTSEHCAALTGQIESADGIVIGILDNDL</sequence>
<dbReference type="Pfam" id="PF19624">
    <property type="entry name" value="DUF6129"/>
    <property type="match status" value="1"/>
</dbReference>
<gene>
    <name evidence="2" type="ORF">ABVT11_19185</name>
</gene>
<evidence type="ECO:0000259" key="1">
    <source>
        <dbReference type="Pfam" id="PF19624"/>
    </source>
</evidence>
<proteinExistence type="predicted"/>
<evidence type="ECO:0000313" key="3">
    <source>
        <dbReference type="Proteomes" id="UP001548590"/>
    </source>
</evidence>
<accession>A0ABV2CX11</accession>